<protein>
    <submittedName>
        <fullName evidence="3">3-oxoacyl-[acyl-carrier-protein] reductase</fullName>
    </submittedName>
</protein>
<dbReference type="InterPro" id="IPR002347">
    <property type="entry name" value="SDR_fam"/>
</dbReference>
<proteinExistence type="inferred from homology"/>
<dbReference type="Proteomes" id="UP001500957">
    <property type="component" value="Unassembled WGS sequence"/>
</dbReference>
<evidence type="ECO:0000256" key="1">
    <source>
        <dbReference type="ARBA" id="ARBA00006484"/>
    </source>
</evidence>
<sequence>MNNHAGRTIIVTGAGSGIGRATAIRLAGEGATVHCVDVANVDTTAKEDPGPGALIAHTMDASDETAWTALVEEITGSGGRIDSLALVHGVLAQVLDTVVGQNREQFERVLTINLTADWIAMKAVLPTMIAQGGGSCVLVTSGAAVGGIKGLAAYASSKGGVISLVKQAAIEYARQNIRVNAVAPGIVETPMLAGADSFLNPVRDQTPMGRLGRPDEIAAGISFLASDDAGFITGQVLGIDGGLLSQGAYT</sequence>
<dbReference type="InterPro" id="IPR020904">
    <property type="entry name" value="Sc_DH/Rdtase_CS"/>
</dbReference>
<reference evidence="4" key="1">
    <citation type="journal article" date="2019" name="Int. J. Syst. Evol. Microbiol.">
        <title>The Global Catalogue of Microorganisms (GCM) 10K type strain sequencing project: providing services to taxonomists for standard genome sequencing and annotation.</title>
        <authorList>
            <consortium name="The Broad Institute Genomics Platform"/>
            <consortium name="The Broad Institute Genome Sequencing Center for Infectious Disease"/>
            <person name="Wu L."/>
            <person name="Ma J."/>
        </authorList>
    </citation>
    <scope>NUCLEOTIDE SEQUENCE [LARGE SCALE GENOMIC DNA]</scope>
    <source>
        <strain evidence="4">JCM 10671</strain>
    </source>
</reference>
<keyword evidence="2" id="KW-0560">Oxidoreductase</keyword>
<name>A0ABP3S734_9ACTN</name>
<comment type="similarity">
    <text evidence="1">Belongs to the short-chain dehydrogenases/reductases (SDR) family.</text>
</comment>
<comment type="caution">
    <text evidence="3">The sequence shown here is derived from an EMBL/GenBank/DDBJ whole genome shotgun (WGS) entry which is preliminary data.</text>
</comment>
<dbReference type="Pfam" id="PF13561">
    <property type="entry name" value="adh_short_C2"/>
    <property type="match status" value="1"/>
</dbReference>
<evidence type="ECO:0000313" key="3">
    <source>
        <dbReference type="EMBL" id="GAA0623744.1"/>
    </source>
</evidence>
<dbReference type="SUPFAM" id="SSF51735">
    <property type="entry name" value="NAD(P)-binding Rossmann-fold domains"/>
    <property type="match status" value="1"/>
</dbReference>
<evidence type="ECO:0000256" key="2">
    <source>
        <dbReference type="ARBA" id="ARBA00023002"/>
    </source>
</evidence>
<organism evidence="3 4">
    <name type="scientific">Sporichthya brevicatena</name>
    <dbReference type="NCBI Taxonomy" id="171442"/>
    <lineage>
        <taxon>Bacteria</taxon>
        <taxon>Bacillati</taxon>
        <taxon>Actinomycetota</taxon>
        <taxon>Actinomycetes</taxon>
        <taxon>Sporichthyales</taxon>
        <taxon>Sporichthyaceae</taxon>
        <taxon>Sporichthya</taxon>
    </lineage>
</organism>
<dbReference type="Gene3D" id="3.40.50.720">
    <property type="entry name" value="NAD(P)-binding Rossmann-like Domain"/>
    <property type="match status" value="1"/>
</dbReference>
<dbReference type="EMBL" id="BAAAHE010000023">
    <property type="protein sequence ID" value="GAA0623744.1"/>
    <property type="molecule type" value="Genomic_DNA"/>
</dbReference>
<dbReference type="PANTHER" id="PTHR24321">
    <property type="entry name" value="DEHYDROGENASES, SHORT CHAIN"/>
    <property type="match status" value="1"/>
</dbReference>
<dbReference type="RefSeq" id="WP_344605850.1">
    <property type="nucleotide sequence ID" value="NZ_BAAAHE010000023.1"/>
</dbReference>
<keyword evidence="4" id="KW-1185">Reference proteome</keyword>
<evidence type="ECO:0000313" key="4">
    <source>
        <dbReference type="Proteomes" id="UP001500957"/>
    </source>
</evidence>
<gene>
    <name evidence="3" type="primary">fabG_8</name>
    <name evidence="3" type="ORF">GCM10009547_28540</name>
</gene>
<accession>A0ABP3S734</accession>
<dbReference type="PROSITE" id="PS00061">
    <property type="entry name" value="ADH_SHORT"/>
    <property type="match status" value="1"/>
</dbReference>
<dbReference type="InterPro" id="IPR036291">
    <property type="entry name" value="NAD(P)-bd_dom_sf"/>
</dbReference>
<dbReference type="CDD" id="cd05233">
    <property type="entry name" value="SDR_c"/>
    <property type="match status" value="1"/>
</dbReference>
<dbReference type="PANTHER" id="PTHR24321:SF8">
    <property type="entry name" value="ESTRADIOL 17-BETA-DEHYDROGENASE 8-RELATED"/>
    <property type="match status" value="1"/>
</dbReference>
<dbReference type="PRINTS" id="PR00081">
    <property type="entry name" value="GDHRDH"/>
</dbReference>